<name>A0ABW4XP10_9GAMM</name>
<evidence type="ECO:0000256" key="5">
    <source>
        <dbReference type="ARBA" id="ARBA00023224"/>
    </source>
</evidence>
<organism evidence="11 12">
    <name type="scientific">Corallincola platygyrae</name>
    <dbReference type="NCBI Taxonomy" id="1193278"/>
    <lineage>
        <taxon>Bacteria</taxon>
        <taxon>Pseudomonadati</taxon>
        <taxon>Pseudomonadota</taxon>
        <taxon>Gammaproteobacteria</taxon>
        <taxon>Alteromonadales</taxon>
        <taxon>Psychromonadaceae</taxon>
        <taxon>Corallincola</taxon>
    </lineage>
</organism>
<evidence type="ECO:0000259" key="9">
    <source>
        <dbReference type="PROSITE" id="PS50111"/>
    </source>
</evidence>
<feature type="transmembrane region" description="Helical" evidence="8">
    <location>
        <begin position="297"/>
        <end position="322"/>
    </location>
</feature>
<keyword evidence="3 8" id="KW-1133">Transmembrane helix</keyword>
<comment type="subcellular location">
    <subcellularLocation>
        <location evidence="1">Membrane</location>
        <topology evidence="1">Multi-pass membrane protein</topology>
    </subcellularLocation>
</comment>
<evidence type="ECO:0000256" key="1">
    <source>
        <dbReference type="ARBA" id="ARBA00004141"/>
    </source>
</evidence>
<dbReference type="PANTHER" id="PTHR32089:SF119">
    <property type="entry name" value="METHYL-ACCEPTING CHEMOTAXIS PROTEIN CTPL"/>
    <property type="match status" value="1"/>
</dbReference>
<feature type="domain" description="Methyl-accepting transducer" evidence="9">
    <location>
        <begin position="377"/>
        <end position="613"/>
    </location>
</feature>
<keyword evidence="2 8" id="KW-0812">Transmembrane</keyword>
<evidence type="ECO:0000256" key="4">
    <source>
        <dbReference type="ARBA" id="ARBA00023136"/>
    </source>
</evidence>
<dbReference type="Pfam" id="PF00015">
    <property type="entry name" value="MCPsignal"/>
    <property type="match status" value="1"/>
</dbReference>
<dbReference type="Gene3D" id="6.10.340.10">
    <property type="match status" value="1"/>
</dbReference>
<dbReference type="Proteomes" id="UP001597380">
    <property type="component" value="Unassembled WGS sequence"/>
</dbReference>
<evidence type="ECO:0000313" key="12">
    <source>
        <dbReference type="Proteomes" id="UP001597380"/>
    </source>
</evidence>
<sequence>MRVSHLSRYSAFSLFGVSALLLAALIIGLERLDDAAEQLESYQQLKQKIVVDLGHTINRYLSTGNALELSAAEQLLTQLPEQELRQLEADVAAPMAEALTSLLNNLTTKYRALGKLSGNSQGLLLNAERELSGYAETAVDYGYKAQALGRREAADYVRLGAALLVDLQSLSFARANYFETGDDEQVFLDQVNRVQSVANKIGDLPLLGVMSEVEVDEFALGDDEEEAYDLAEEMRQEIVSLARRYPKEMASTTALIRERTDTQQALSDEVAQLTALILEQESLVKLSSASIVSTVELALYGCAGLILIVALFSYLAIARMVLAPLRRLRDSFRQLVEDGHLNRIDNMAKNSELGEIANYFNVLLDNQQGDERRKVEQLKLVSDALASVKEQVNHISSTTEETEQQVATSREVMEQLASLSTQLNAVSTDVEQNARETQESMTASQQGVEQVMGATEATDKAVKEGRESLASLSQSVEDVNAILDVIRGIADQTNLLALNAAIESARAGVHGRGFAVVADEVRKLSHKTQESLSEITQILTQLGESSVQLQGNIQGIEDASRYQHEVSQSLLKTADQVLDKSRASADVAHQASEYVKQQSDYVTDFARAMDNVQAQVEEARTLSFEIERDVEQQVGRITQTLGMA</sequence>
<evidence type="ECO:0000259" key="10">
    <source>
        <dbReference type="PROSITE" id="PS50885"/>
    </source>
</evidence>
<dbReference type="InterPro" id="IPR003660">
    <property type="entry name" value="HAMP_dom"/>
</dbReference>
<evidence type="ECO:0000313" key="11">
    <source>
        <dbReference type="EMBL" id="MFD2097321.1"/>
    </source>
</evidence>
<gene>
    <name evidence="11" type="ORF">ACFSJ3_15090</name>
</gene>
<comment type="similarity">
    <text evidence="6">Belongs to the methyl-accepting chemotaxis (MCP) protein family.</text>
</comment>
<dbReference type="SMART" id="SM00283">
    <property type="entry name" value="MA"/>
    <property type="match status" value="1"/>
</dbReference>
<keyword evidence="5 7" id="KW-0807">Transducer</keyword>
<keyword evidence="12" id="KW-1185">Reference proteome</keyword>
<protein>
    <submittedName>
        <fullName evidence="11">Methyl-accepting chemotaxis protein</fullName>
    </submittedName>
</protein>
<feature type="domain" description="HAMP" evidence="10">
    <location>
        <begin position="319"/>
        <end position="372"/>
    </location>
</feature>
<evidence type="ECO:0000256" key="2">
    <source>
        <dbReference type="ARBA" id="ARBA00022692"/>
    </source>
</evidence>
<evidence type="ECO:0000256" key="8">
    <source>
        <dbReference type="SAM" id="Phobius"/>
    </source>
</evidence>
<keyword evidence="4 8" id="KW-0472">Membrane</keyword>
<evidence type="ECO:0000256" key="6">
    <source>
        <dbReference type="ARBA" id="ARBA00029447"/>
    </source>
</evidence>
<dbReference type="SUPFAM" id="SSF58104">
    <property type="entry name" value="Methyl-accepting chemotaxis protein (MCP) signaling domain"/>
    <property type="match status" value="1"/>
</dbReference>
<dbReference type="Pfam" id="PF00672">
    <property type="entry name" value="HAMP"/>
    <property type="match status" value="1"/>
</dbReference>
<dbReference type="EMBL" id="JBHUHT010000017">
    <property type="protein sequence ID" value="MFD2097321.1"/>
    <property type="molecule type" value="Genomic_DNA"/>
</dbReference>
<evidence type="ECO:0000256" key="7">
    <source>
        <dbReference type="PROSITE-ProRule" id="PRU00284"/>
    </source>
</evidence>
<dbReference type="InterPro" id="IPR004089">
    <property type="entry name" value="MCPsignal_dom"/>
</dbReference>
<accession>A0ABW4XP10</accession>
<dbReference type="Gene3D" id="1.10.287.950">
    <property type="entry name" value="Methyl-accepting chemotaxis protein"/>
    <property type="match status" value="1"/>
</dbReference>
<evidence type="ECO:0000256" key="3">
    <source>
        <dbReference type="ARBA" id="ARBA00022989"/>
    </source>
</evidence>
<dbReference type="RefSeq" id="WP_345340481.1">
    <property type="nucleotide sequence ID" value="NZ_BAABLI010000015.1"/>
</dbReference>
<comment type="caution">
    <text evidence="11">The sequence shown here is derived from an EMBL/GenBank/DDBJ whole genome shotgun (WGS) entry which is preliminary data.</text>
</comment>
<dbReference type="PROSITE" id="PS50885">
    <property type="entry name" value="HAMP"/>
    <property type="match status" value="1"/>
</dbReference>
<reference evidence="12" key="1">
    <citation type="journal article" date="2019" name="Int. J. Syst. Evol. Microbiol.">
        <title>The Global Catalogue of Microorganisms (GCM) 10K type strain sequencing project: providing services to taxonomists for standard genome sequencing and annotation.</title>
        <authorList>
            <consortium name="The Broad Institute Genomics Platform"/>
            <consortium name="The Broad Institute Genome Sequencing Center for Infectious Disease"/>
            <person name="Wu L."/>
            <person name="Ma J."/>
        </authorList>
    </citation>
    <scope>NUCLEOTIDE SEQUENCE [LARGE SCALE GENOMIC DNA]</scope>
    <source>
        <strain evidence="12">CGMCC 1.10992</strain>
    </source>
</reference>
<dbReference type="PANTHER" id="PTHR32089">
    <property type="entry name" value="METHYL-ACCEPTING CHEMOTAXIS PROTEIN MCPB"/>
    <property type="match status" value="1"/>
</dbReference>
<dbReference type="PROSITE" id="PS50111">
    <property type="entry name" value="CHEMOTAXIS_TRANSDUC_2"/>
    <property type="match status" value="1"/>
</dbReference>
<proteinExistence type="inferred from homology"/>